<accession>A0AAP0B580</accession>
<proteinExistence type="predicted"/>
<evidence type="ECO:0000313" key="3">
    <source>
        <dbReference type="Proteomes" id="UP001418222"/>
    </source>
</evidence>
<comment type="caution">
    <text evidence="2">The sequence shown here is derived from an EMBL/GenBank/DDBJ whole genome shotgun (WGS) entry which is preliminary data.</text>
</comment>
<gene>
    <name evidence="2" type="ORF">KSP39_PZI017876</name>
</gene>
<organism evidence="2 3">
    <name type="scientific">Platanthera zijinensis</name>
    <dbReference type="NCBI Taxonomy" id="2320716"/>
    <lineage>
        <taxon>Eukaryota</taxon>
        <taxon>Viridiplantae</taxon>
        <taxon>Streptophyta</taxon>
        <taxon>Embryophyta</taxon>
        <taxon>Tracheophyta</taxon>
        <taxon>Spermatophyta</taxon>
        <taxon>Magnoliopsida</taxon>
        <taxon>Liliopsida</taxon>
        <taxon>Asparagales</taxon>
        <taxon>Orchidaceae</taxon>
        <taxon>Orchidoideae</taxon>
        <taxon>Orchideae</taxon>
        <taxon>Orchidinae</taxon>
        <taxon>Platanthera</taxon>
    </lineage>
</organism>
<sequence length="128" mass="13567">MLKRLKLISLNIKRKMLSRLSFPEPISEGKELAPALTTSKGPTQTETTDYGVGLSMQTTTDGRAGRQGHAPTGFPGTGLMHLCPTGGIVPQPMPIGGPGDCLHGHANEDEEDEEALRARAERAGGMDC</sequence>
<reference evidence="2 3" key="1">
    <citation type="journal article" date="2022" name="Nat. Plants">
        <title>Genomes of leafy and leafless Platanthera orchids illuminate the evolution of mycoheterotrophy.</title>
        <authorList>
            <person name="Li M.H."/>
            <person name="Liu K.W."/>
            <person name="Li Z."/>
            <person name="Lu H.C."/>
            <person name="Ye Q.L."/>
            <person name="Zhang D."/>
            <person name="Wang J.Y."/>
            <person name="Li Y.F."/>
            <person name="Zhong Z.M."/>
            <person name="Liu X."/>
            <person name="Yu X."/>
            <person name="Liu D.K."/>
            <person name="Tu X.D."/>
            <person name="Liu B."/>
            <person name="Hao Y."/>
            <person name="Liao X.Y."/>
            <person name="Jiang Y.T."/>
            <person name="Sun W.H."/>
            <person name="Chen J."/>
            <person name="Chen Y.Q."/>
            <person name="Ai Y."/>
            <person name="Zhai J.W."/>
            <person name="Wu S.S."/>
            <person name="Zhou Z."/>
            <person name="Hsiao Y.Y."/>
            <person name="Wu W.L."/>
            <person name="Chen Y.Y."/>
            <person name="Lin Y.F."/>
            <person name="Hsu J.L."/>
            <person name="Li C.Y."/>
            <person name="Wang Z.W."/>
            <person name="Zhao X."/>
            <person name="Zhong W.Y."/>
            <person name="Ma X.K."/>
            <person name="Ma L."/>
            <person name="Huang J."/>
            <person name="Chen G.Z."/>
            <person name="Huang M.Z."/>
            <person name="Huang L."/>
            <person name="Peng D.H."/>
            <person name="Luo Y.B."/>
            <person name="Zou S.Q."/>
            <person name="Chen S.P."/>
            <person name="Lan S."/>
            <person name="Tsai W.C."/>
            <person name="Van de Peer Y."/>
            <person name="Liu Z.J."/>
        </authorList>
    </citation>
    <scope>NUCLEOTIDE SEQUENCE [LARGE SCALE GENOMIC DNA]</scope>
    <source>
        <strain evidence="2">Lor287</strain>
    </source>
</reference>
<name>A0AAP0B580_9ASPA</name>
<dbReference type="EMBL" id="JBBWWQ010000015">
    <property type="protein sequence ID" value="KAK8928669.1"/>
    <property type="molecule type" value="Genomic_DNA"/>
</dbReference>
<feature type="compositionally biased region" description="Basic and acidic residues" evidence="1">
    <location>
        <begin position="115"/>
        <end position="128"/>
    </location>
</feature>
<feature type="region of interest" description="Disordered" evidence="1">
    <location>
        <begin position="32"/>
        <end position="76"/>
    </location>
</feature>
<protein>
    <submittedName>
        <fullName evidence="2">Uncharacterized protein</fullName>
    </submittedName>
</protein>
<feature type="region of interest" description="Disordered" evidence="1">
    <location>
        <begin position="89"/>
        <end position="128"/>
    </location>
</feature>
<dbReference type="AlphaFoldDB" id="A0AAP0B580"/>
<feature type="compositionally biased region" description="Polar residues" evidence="1">
    <location>
        <begin position="36"/>
        <end position="48"/>
    </location>
</feature>
<keyword evidence="3" id="KW-1185">Reference proteome</keyword>
<evidence type="ECO:0000256" key="1">
    <source>
        <dbReference type="SAM" id="MobiDB-lite"/>
    </source>
</evidence>
<evidence type="ECO:0000313" key="2">
    <source>
        <dbReference type="EMBL" id="KAK8928669.1"/>
    </source>
</evidence>
<dbReference type="Proteomes" id="UP001418222">
    <property type="component" value="Unassembled WGS sequence"/>
</dbReference>